<protein>
    <recommendedName>
        <fullName evidence="2">Retrotransposon Copia-like N-terminal domain-containing protein</fullName>
    </recommendedName>
</protein>
<reference evidence="3 4" key="1">
    <citation type="submission" date="2024-02" db="EMBL/GenBank/DDBJ databases">
        <title>de novo genome assembly of Solanum bulbocastanum strain 11H21.</title>
        <authorList>
            <person name="Hosaka A.J."/>
        </authorList>
    </citation>
    <scope>NUCLEOTIDE SEQUENCE [LARGE SCALE GENOMIC DNA]</scope>
    <source>
        <tissue evidence="3">Young leaves</tissue>
    </source>
</reference>
<dbReference type="EMBL" id="JBANQN010000004">
    <property type="protein sequence ID" value="KAK6791979.1"/>
    <property type="molecule type" value="Genomic_DNA"/>
</dbReference>
<name>A0AAN8YFX8_SOLBU</name>
<proteinExistence type="predicted"/>
<evidence type="ECO:0000256" key="1">
    <source>
        <dbReference type="SAM" id="MobiDB-lite"/>
    </source>
</evidence>
<organism evidence="3 4">
    <name type="scientific">Solanum bulbocastanum</name>
    <name type="common">Wild potato</name>
    <dbReference type="NCBI Taxonomy" id="147425"/>
    <lineage>
        <taxon>Eukaryota</taxon>
        <taxon>Viridiplantae</taxon>
        <taxon>Streptophyta</taxon>
        <taxon>Embryophyta</taxon>
        <taxon>Tracheophyta</taxon>
        <taxon>Spermatophyta</taxon>
        <taxon>Magnoliopsida</taxon>
        <taxon>eudicotyledons</taxon>
        <taxon>Gunneridae</taxon>
        <taxon>Pentapetalae</taxon>
        <taxon>asterids</taxon>
        <taxon>lamiids</taxon>
        <taxon>Solanales</taxon>
        <taxon>Solanaceae</taxon>
        <taxon>Solanoideae</taxon>
        <taxon>Solaneae</taxon>
        <taxon>Solanum</taxon>
    </lineage>
</organism>
<evidence type="ECO:0000313" key="4">
    <source>
        <dbReference type="Proteomes" id="UP001371456"/>
    </source>
</evidence>
<feature type="compositionally biased region" description="Low complexity" evidence="1">
    <location>
        <begin position="1"/>
        <end position="16"/>
    </location>
</feature>
<evidence type="ECO:0000313" key="3">
    <source>
        <dbReference type="EMBL" id="KAK6791979.1"/>
    </source>
</evidence>
<keyword evidence="4" id="KW-1185">Reference proteome</keyword>
<comment type="caution">
    <text evidence="3">The sequence shown here is derived from an EMBL/GenBank/DDBJ whole genome shotgun (WGS) entry which is preliminary data.</text>
</comment>
<gene>
    <name evidence="3" type="ORF">RDI58_011060</name>
</gene>
<feature type="region of interest" description="Disordered" evidence="1">
    <location>
        <begin position="1"/>
        <end position="20"/>
    </location>
</feature>
<sequence length="73" mass="8031">MGDTTHSSGSTTNSTSIIVQQDNSPFPTRIILDETNFSLWSQLMKMCIGARNKVGYLIDEAKKSEQTDSGYAI</sequence>
<dbReference type="InterPro" id="IPR029472">
    <property type="entry name" value="Copia-like_N"/>
</dbReference>
<evidence type="ECO:0000259" key="2">
    <source>
        <dbReference type="Pfam" id="PF14244"/>
    </source>
</evidence>
<accession>A0AAN8YFX8</accession>
<feature type="domain" description="Retrotransposon Copia-like N-terminal" evidence="2">
    <location>
        <begin position="31"/>
        <end position="57"/>
    </location>
</feature>
<dbReference type="Proteomes" id="UP001371456">
    <property type="component" value="Unassembled WGS sequence"/>
</dbReference>
<dbReference type="AlphaFoldDB" id="A0AAN8YFX8"/>
<dbReference type="Pfam" id="PF14244">
    <property type="entry name" value="Retrotran_gag_3"/>
    <property type="match status" value="1"/>
</dbReference>